<dbReference type="Pfam" id="PF04652">
    <property type="entry name" value="Vta1"/>
    <property type="match status" value="1"/>
</dbReference>
<evidence type="ECO:0000313" key="12">
    <source>
        <dbReference type="EMBL" id="KDQ63199.1"/>
    </source>
</evidence>
<dbReference type="Pfam" id="PF18097">
    <property type="entry name" value="Vta1_C"/>
    <property type="match status" value="1"/>
</dbReference>
<dbReference type="InterPro" id="IPR039431">
    <property type="entry name" value="Vta1/CALS_N"/>
</dbReference>
<comment type="similarity">
    <text evidence="3">Belongs to the VTA1 family.</text>
</comment>
<evidence type="ECO:0000256" key="3">
    <source>
        <dbReference type="ARBA" id="ARBA00007895"/>
    </source>
</evidence>
<comment type="subcellular location">
    <subcellularLocation>
        <location evidence="2">Cytoplasm</location>
    </subcellularLocation>
    <subcellularLocation>
        <location evidence="1">Endosome membrane</location>
        <topology evidence="1">Peripheral membrane protein</topology>
    </subcellularLocation>
</comment>
<evidence type="ECO:0000256" key="9">
    <source>
        <dbReference type="SAM" id="MobiDB-lite"/>
    </source>
</evidence>
<feature type="compositionally biased region" description="Gly residues" evidence="9">
    <location>
        <begin position="294"/>
        <end position="310"/>
    </location>
</feature>
<gene>
    <name evidence="12" type="ORF">JAAARDRAFT_29215</name>
</gene>
<dbReference type="Gene3D" id="1.25.40.270">
    <property type="entry name" value="Vacuolar protein sorting-associated protein vta1"/>
    <property type="match status" value="1"/>
</dbReference>
<dbReference type="PANTHER" id="PTHR46009">
    <property type="entry name" value="VACUOLAR PROTEIN SORTING-ASSOCIATED PROTEIN VTA1 HOMOLOG"/>
    <property type="match status" value="1"/>
</dbReference>
<dbReference type="InParanoid" id="A0A067Q896"/>
<evidence type="ECO:0008006" key="14">
    <source>
        <dbReference type="Google" id="ProtNLM"/>
    </source>
</evidence>
<feature type="region of interest" description="Disordered" evidence="9">
    <location>
        <begin position="465"/>
        <end position="593"/>
    </location>
</feature>
<dbReference type="EMBL" id="KL197710">
    <property type="protein sequence ID" value="KDQ63199.1"/>
    <property type="molecule type" value="Genomic_DNA"/>
</dbReference>
<dbReference type="GO" id="GO:0010008">
    <property type="term" value="C:endosome membrane"/>
    <property type="evidence" value="ECO:0007669"/>
    <property type="project" value="UniProtKB-SubCell"/>
</dbReference>
<evidence type="ECO:0000256" key="1">
    <source>
        <dbReference type="ARBA" id="ARBA00004481"/>
    </source>
</evidence>
<protein>
    <recommendedName>
        <fullName evidence="14">Vta1/callose synthase N-terminal domain-containing protein</fullName>
    </recommendedName>
</protein>
<keyword evidence="7" id="KW-0653">Protein transport</keyword>
<evidence type="ECO:0000256" key="2">
    <source>
        <dbReference type="ARBA" id="ARBA00004496"/>
    </source>
</evidence>
<keyword evidence="8" id="KW-0472">Membrane</keyword>
<dbReference type="Proteomes" id="UP000027265">
    <property type="component" value="Unassembled WGS sequence"/>
</dbReference>
<keyword evidence="4" id="KW-0813">Transport</keyword>
<dbReference type="InterPro" id="IPR023175">
    <property type="entry name" value="Vta1/CALS_N_sf"/>
</dbReference>
<dbReference type="HOGENOM" id="CLU_030378_5_0_1"/>
<evidence type="ECO:0000259" key="10">
    <source>
        <dbReference type="Pfam" id="PF04652"/>
    </source>
</evidence>
<evidence type="ECO:0000256" key="5">
    <source>
        <dbReference type="ARBA" id="ARBA00022490"/>
    </source>
</evidence>
<organism evidence="12 13">
    <name type="scientific">Jaapia argillacea MUCL 33604</name>
    <dbReference type="NCBI Taxonomy" id="933084"/>
    <lineage>
        <taxon>Eukaryota</taxon>
        <taxon>Fungi</taxon>
        <taxon>Dikarya</taxon>
        <taxon>Basidiomycota</taxon>
        <taxon>Agaricomycotina</taxon>
        <taxon>Agaricomycetes</taxon>
        <taxon>Agaricomycetidae</taxon>
        <taxon>Jaapiales</taxon>
        <taxon>Jaapiaceae</taxon>
        <taxon>Jaapia</taxon>
    </lineage>
</organism>
<feature type="compositionally biased region" description="Polar residues" evidence="9">
    <location>
        <begin position="180"/>
        <end position="194"/>
    </location>
</feature>
<dbReference type="PRINTS" id="PR01217">
    <property type="entry name" value="PRICHEXTENSN"/>
</dbReference>
<feature type="region of interest" description="Disordered" evidence="9">
    <location>
        <begin position="160"/>
        <end position="351"/>
    </location>
</feature>
<keyword evidence="6" id="KW-0967">Endosome</keyword>
<accession>A0A067Q896</accession>
<feature type="region of interest" description="Disordered" evidence="9">
    <location>
        <begin position="394"/>
        <end position="448"/>
    </location>
</feature>
<dbReference type="AlphaFoldDB" id="A0A067Q896"/>
<feature type="compositionally biased region" description="Polar residues" evidence="9">
    <location>
        <begin position="332"/>
        <end position="351"/>
    </location>
</feature>
<evidence type="ECO:0000256" key="4">
    <source>
        <dbReference type="ARBA" id="ARBA00022448"/>
    </source>
</evidence>
<feature type="compositionally biased region" description="Pro residues" evidence="9">
    <location>
        <begin position="512"/>
        <end position="573"/>
    </location>
</feature>
<keyword evidence="13" id="KW-1185">Reference proteome</keyword>
<evidence type="ECO:0000259" key="11">
    <source>
        <dbReference type="Pfam" id="PF18097"/>
    </source>
</evidence>
<sequence>MSTTPNLGLPPIPPELKSISPYIQRAEELHTKDPIMSYWCAYYATQTGISLRSPTPASRSYLLSLLTLLESFKASLGSNDAIENEPASVAYVENFGLKVFGVADEEDRAGKATRSTAKKFLAAANFLELLRIFEGAGADHEDKIRYAKWKAANIAKAFREGRKPTPGPAGSGSPIPSVPTNLPSETSPGSTPQPLDTHPASPPTPRQKSTSPPRRSPPNLNTAPGSGSAPSLTRKTPSPNLDSSDIARANITPPRAGLGGNVGRPDSPGSWSTLATPGGEESEDERGRVVFGGSSRGGVTRGSGRGGGVPGSKHPQSGLRKAWVSEDVGAPSSPTSLSPSDAISNTPSSVGVSALSFGGVTQPVTSLHYPGSDVGSGTTTTAVDLDFVAPAAFGKLESPPRASRGIPPSPPTPTNKRLSPPGGGRVVVPIADEPEPGEPVIGSVPLPPASVHEDDSFVHLRAAGDVRSGVGGGGGLGLGGGPSAPPLGGDEDGYGGEFGYGQPYQPSVPNNWAPPPPPAAPYYSPPPSAPQYPSHYSPPPTQPHFPPPPTQPHFPPPPTQPHFPPPPTQPYYSPPHTRAPVPPSPSPPPPDLTPVMIAKAQKHCRFAISALDYEDGETARKELRAALALLGG</sequence>
<feature type="domain" description="Vta1 C-terminal" evidence="11">
    <location>
        <begin position="596"/>
        <end position="631"/>
    </location>
</feature>
<dbReference type="STRING" id="933084.A0A067Q896"/>
<dbReference type="InterPro" id="IPR041212">
    <property type="entry name" value="Vta1_C"/>
</dbReference>
<dbReference type="PANTHER" id="PTHR46009:SF1">
    <property type="entry name" value="VACUOLAR PROTEIN SORTING-ASSOCIATED PROTEIN VTA1 HOMOLOG"/>
    <property type="match status" value="1"/>
</dbReference>
<keyword evidence="5" id="KW-0963">Cytoplasm</keyword>
<dbReference type="GO" id="GO:0005771">
    <property type="term" value="C:multivesicular body"/>
    <property type="evidence" value="ECO:0007669"/>
    <property type="project" value="TreeGrafter"/>
</dbReference>
<proteinExistence type="inferred from homology"/>
<evidence type="ECO:0000256" key="7">
    <source>
        <dbReference type="ARBA" id="ARBA00022927"/>
    </source>
</evidence>
<dbReference type="InterPro" id="IPR044538">
    <property type="entry name" value="Vta1-like"/>
</dbReference>
<feature type="compositionally biased region" description="Pro residues" evidence="9">
    <location>
        <begin position="580"/>
        <end position="592"/>
    </location>
</feature>
<name>A0A067Q896_9AGAM</name>
<evidence type="ECO:0000313" key="13">
    <source>
        <dbReference type="Proteomes" id="UP000027265"/>
    </source>
</evidence>
<reference evidence="13" key="1">
    <citation type="journal article" date="2014" name="Proc. Natl. Acad. Sci. U.S.A.">
        <title>Extensive sampling of basidiomycete genomes demonstrates inadequacy of the white-rot/brown-rot paradigm for wood decay fungi.</title>
        <authorList>
            <person name="Riley R."/>
            <person name="Salamov A.A."/>
            <person name="Brown D.W."/>
            <person name="Nagy L.G."/>
            <person name="Floudas D."/>
            <person name="Held B.W."/>
            <person name="Levasseur A."/>
            <person name="Lombard V."/>
            <person name="Morin E."/>
            <person name="Otillar R."/>
            <person name="Lindquist E.A."/>
            <person name="Sun H."/>
            <person name="LaButti K.M."/>
            <person name="Schmutz J."/>
            <person name="Jabbour D."/>
            <person name="Luo H."/>
            <person name="Baker S.E."/>
            <person name="Pisabarro A.G."/>
            <person name="Walton J.D."/>
            <person name="Blanchette R.A."/>
            <person name="Henrissat B."/>
            <person name="Martin F."/>
            <person name="Cullen D."/>
            <person name="Hibbett D.S."/>
            <person name="Grigoriev I.V."/>
        </authorList>
    </citation>
    <scope>NUCLEOTIDE SEQUENCE [LARGE SCALE GENOMIC DNA]</scope>
    <source>
        <strain evidence="13">MUCL 33604</strain>
    </source>
</reference>
<evidence type="ECO:0000256" key="8">
    <source>
        <dbReference type="ARBA" id="ARBA00023136"/>
    </source>
</evidence>
<dbReference type="Gene3D" id="1.20.5.420">
    <property type="entry name" value="Immunoglobulin FC, subunit C"/>
    <property type="match status" value="1"/>
</dbReference>
<evidence type="ECO:0000256" key="6">
    <source>
        <dbReference type="ARBA" id="ARBA00022753"/>
    </source>
</evidence>
<dbReference type="GO" id="GO:0032511">
    <property type="term" value="P:late endosome to vacuole transport via multivesicular body sorting pathway"/>
    <property type="evidence" value="ECO:0007669"/>
    <property type="project" value="InterPro"/>
</dbReference>
<feature type="compositionally biased region" description="Polar residues" evidence="9">
    <location>
        <begin position="206"/>
        <end position="243"/>
    </location>
</feature>
<dbReference type="OrthoDB" id="391137at2759"/>
<feature type="compositionally biased region" description="Gly residues" evidence="9">
    <location>
        <begin position="469"/>
        <end position="482"/>
    </location>
</feature>
<feature type="domain" description="Vta1/callose synthase N-terminal" evidence="10">
    <location>
        <begin position="18"/>
        <end position="160"/>
    </location>
</feature>
<dbReference type="GO" id="GO:0015031">
    <property type="term" value="P:protein transport"/>
    <property type="evidence" value="ECO:0007669"/>
    <property type="project" value="UniProtKB-KW"/>
</dbReference>